<proteinExistence type="predicted"/>
<dbReference type="Proteomes" id="UP001193501">
    <property type="component" value="Unassembled WGS sequence"/>
</dbReference>
<organism evidence="1 2">
    <name type="scientific">Stagnihabitans tardus</name>
    <dbReference type="NCBI Taxonomy" id="2699202"/>
    <lineage>
        <taxon>Bacteria</taxon>
        <taxon>Pseudomonadati</taxon>
        <taxon>Pseudomonadota</taxon>
        <taxon>Alphaproteobacteria</taxon>
        <taxon>Rhodobacterales</taxon>
        <taxon>Paracoccaceae</taxon>
        <taxon>Stagnihabitans</taxon>
    </lineage>
</organism>
<dbReference type="EMBL" id="JAABNR010000009">
    <property type="protein sequence ID" value="NBZ88040.1"/>
    <property type="molecule type" value="Genomic_DNA"/>
</dbReference>
<keyword evidence="2" id="KW-1185">Reference proteome</keyword>
<evidence type="ECO:0000313" key="1">
    <source>
        <dbReference type="EMBL" id="NBZ88040.1"/>
    </source>
</evidence>
<dbReference type="AlphaFoldDB" id="A0AAE5BSM6"/>
<sequence>MEGTRVGAPWILDTISAGADWFGGKVALPPTQPGQALCDGGSGREPVLGDVQAAARHHGARDRIAQG</sequence>
<accession>A0AAE5BSM6</accession>
<protein>
    <submittedName>
        <fullName evidence="1">Uncharacterized protein</fullName>
    </submittedName>
</protein>
<comment type="caution">
    <text evidence="1">The sequence shown here is derived from an EMBL/GenBank/DDBJ whole genome shotgun (WGS) entry which is preliminary data.</text>
</comment>
<dbReference type="RefSeq" id="WP_168774853.1">
    <property type="nucleotide sequence ID" value="NZ_JAABNR010000009.1"/>
</dbReference>
<gene>
    <name evidence="1" type="ORF">GV832_10670</name>
</gene>
<evidence type="ECO:0000313" key="2">
    <source>
        <dbReference type="Proteomes" id="UP001193501"/>
    </source>
</evidence>
<reference evidence="1" key="1">
    <citation type="submission" date="2020-01" db="EMBL/GenBank/DDBJ databases">
        <authorList>
            <person name="Chen W.-M."/>
        </authorList>
    </citation>
    <scope>NUCLEOTIDE SEQUENCE</scope>
    <source>
        <strain evidence="1">CYK-10</strain>
    </source>
</reference>
<name>A0AAE5BSM6_9RHOB</name>